<keyword evidence="1" id="KW-1133">Transmembrane helix</keyword>
<name>A0A8C0X5C9_CASCN</name>
<sequence>MSTDINQADVCRLEWRQILKADHAKRNHAHKEETHSVELRIPTIIPMVKPLPRYSHSLHSIHFAASFYYSFFFSSFCSCILVAVFN</sequence>
<dbReference type="AlphaFoldDB" id="A0A8C0X5C9"/>
<organism evidence="2">
    <name type="scientific">Castor canadensis</name>
    <name type="common">American beaver</name>
    <dbReference type="NCBI Taxonomy" id="51338"/>
    <lineage>
        <taxon>Eukaryota</taxon>
        <taxon>Metazoa</taxon>
        <taxon>Chordata</taxon>
        <taxon>Craniata</taxon>
        <taxon>Vertebrata</taxon>
        <taxon>Euteleostomi</taxon>
        <taxon>Mammalia</taxon>
        <taxon>Eutheria</taxon>
        <taxon>Euarchontoglires</taxon>
        <taxon>Glires</taxon>
        <taxon>Rodentia</taxon>
        <taxon>Castorimorpha</taxon>
        <taxon>Castoridae</taxon>
        <taxon>Castor</taxon>
    </lineage>
</organism>
<keyword evidence="1" id="KW-0812">Transmembrane</keyword>
<feature type="transmembrane region" description="Helical" evidence="1">
    <location>
        <begin position="61"/>
        <end position="85"/>
    </location>
</feature>
<protein>
    <submittedName>
        <fullName evidence="2">Uncharacterized protein</fullName>
    </submittedName>
</protein>
<accession>A0A8C0X5C9</accession>
<evidence type="ECO:0000256" key="1">
    <source>
        <dbReference type="SAM" id="Phobius"/>
    </source>
</evidence>
<dbReference type="Ensembl" id="ENSCCNT00000026559.1">
    <property type="protein sequence ID" value="ENSCCNP00000020572.1"/>
    <property type="gene ID" value="ENSCCNG00000020510.1"/>
</dbReference>
<proteinExistence type="predicted"/>
<reference evidence="2" key="1">
    <citation type="submission" date="2023-09" db="UniProtKB">
        <authorList>
            <consortium name="Ensembl"/>
        </authorList>
    </citation>
    <scope>IDENTIFICATION</scope>
</reference>
<evidence type="ECO:0000313" key="2">
    <source>
        <dbReference type="Ensembl" id="ENSCCNP00000020572.1"/>
    </source>
</evidence>
<keyword evidence="1" id="KW-0472">Membrane</keyword>